<dbReference type="InterPro" id="IPR013529">
    <property type="entry name" value="Glyco_hydro_42_N"/>
</dbReference>
<evidence type="ECO:0000256" key="5">
    <source>
        <dbReference type="ARBA" id="ARBA00023295"/>
    </source>
</evidence>
<dbReference type="RefSeq" id="WP_344754999.1">
    <property type="nucleotide sequence ID" value="NZ_BAABBW010000004.1"/>
</dbReference>
<proteinExistence type="inferred from homology"/>
<accession>A0ABP8A3U4</accession>
<dbReference type="Pfam" id="PF02449">
    <property type="entry name" value="Glyco_hydro_42"/>
    <property type="match status" value="1"/>
</dbReference>
<dbReference type="Gene3D" id="3.20.20.80">
    <property type="entry name" value="Glycosidases"/>
    <property type="match status" value="1"/>
</dbReference>
<evidence type="ECO:0000313" key="10">
    <source>
        <dbReference type="Proteomes" id="UP001501079"/>
    </source>
</evidence>
<organism evidence="9 10">
    <name type="scientific">Gryllotalpicola koreensis</name>
    <dbReference type="NCBI Taxonomy" id="993086"/>
    <lineage>
        <taxon>Bacteria</taxon>
        <taxon>Bacillati</taxon>
        <taxon>Actinomycetota</taxon>
        <taxon>Actinomycetes</taxon>
        <taxon>Micrococcales</taxon>
        <taxon>Microbacteriaceae</taxon>
        <taxon>Gryllotalpicola</taxon>
    </lineage>
</organism>
<dbReference type="PANTHER" id="PTHR36447:SF1">
    <property type="entry name" value="BETA-GALACTOSIDASE GANA"/>
    <property type="match status" value="1"/>
</dbReference>
<keyword evidence="10" id="KW-1185">Reference proteome</keyword>
<dbReference type="InterPro" id="IPR029062">
    <property type="entry name" value="Class_I_gatase-like"/>
</dbReference>
<feature type="domain" description="Beta-galactosidase trimerisation" evidence="8">
    <location>
        <begin position="395"/>
        <end position="603"/>
    </location>
</feature>
<sequence length="652" mass="71435">MTSLFDGFRFGGDYNPEQWDQSVWDEDVMLMRGAHVTTATVGVFSWAKLEPEPGRFEFEWLDTVLDKLHAGGIRVILATATASPPAWLARRHPESLPVTADGVRLGFGSRQQYSPSSRVYREYAQRLVRELAARYGAHPAVEAWHINNEYGCHVHESFDEESVAAFRLWLEQRYGSIDELNRAWGTAFWSQGYASFDEVDAPRAAPTFRNPTQQLDWRRFSNHALLELFRMEKRVLAELSPGVPVTTNFMGMFAPLDYWKWAPEVDFVSDDCYPDPADAAWPSRAAAQRDLMRSLGGGKPWLLMEQSPSAVNWRERNVPKPAGMNRMHALQCVARGADGVLHFQWRQAAAGAEKFHAAMLPHSGPDTRVHREVQALGAELAALSQGAAFGAEVPARVAIVWDWESWWALSQEAVPASTDYPEVVLAWHAALLRRGVVADFVRPGAELAAYDLVIVPAQQLADRSEIDLLGAYADAGGQLVIGCQTAVLDRDLHAHLGGYLGGAGSALQHALGVKVEEFAPLPGADDTVTVVGEFEGPAVQWQEFTTVDDAEVLARFGTGLAAGQPAVTRRAAGHDGAAWYVATVPQPQLADAVIARLLVDADIVAPFPEAVDGIETTVRGGIRFVINQTAAQRRLVVAGHPVDLDPFGVVTI</sequence>
<keyword evidence="4 6" id="KW-0378">Hydrolase</keyword>
<dbReference type="SUPFAM" id="SSF51445">
    <property type="entry name" value="(Trans)glycosidases"/>
    <property type="match status" value="1"/>
</dbReference>
<name>A0ABP8A3U4_9MICO</name>
<evidence type="ECO:0000259" key="7">
    <source>
        <dbReference type="Pfam" id="PF02449"/>
    </source>
</evidence>
<protein>
    <recommendedName>
        <fullName evidence="3 6">Beta-galactosidase</fullName>
        <shortName evidence="6">Beta-gal</shortName>
        <ecNumber evidence="3 6">3.2.1.23</ecNumber>
    </recommendedName>
</protein>
<dbReference type="EC" id="3.2.1.23" evidence="3 6"/>
<evidence type="ECO:0000256" key="4">
    <source>
        <dbReference type="ARBA" id="ARBA00022801"/>
    </source>
</evidence>
<dbReference type="InterPro" id="IPR013738">
    <property type="entry name" value="Beta_galactosidase_Trimer"/>
</dbReference>
<evidence type="ECO:0000259" key="8">
    <source>
        <dbReference type="Pfam" id="PF08532"/>
    </source>
</evidence>
<evidence type="ECO:0000256" key="1">
    <source>
        <dbReference type="ARBA" id="ARBA00001412"/>
    </source>
</evidence>
<reference evidence="10" key="1">
    <citation type="journal article" date="2019" name="Int. J. Syst. Evol. Microbiol.">
        <title>The Global Catalogue of Microorganisms (GCM) 10K type strain sequencing project: providing services to taxonomists for standard genome sequencing and annotation.</title>
        <authorList>
            <consortium name="The Broad Institute Genomics Platform"/>
            <consortium name="The Broad Institute Genome Sequencing Center for Infectious Disease"/>
            <person name="Wu L."/>
            <person name="Ma J."/>
        </authorList>
    </citation>
    <scope>NUCLEOTIDE SEQUENCE [LARGE SCALE GENOMIC DNA]</scope>
    <source>
        <strain evidence="10">JCM 17591</strain>
    </source>
</reference>
<dbReference type="CDD" id="cd03143">
    <property type="entry name" value="A4_beta-galactosidase_middle_domain"/>
    <property type="match status" value="1"/>
</dbReference>
<comment type="similarity">
    <text evidence="2 6">Belongs to the glycosyl hydrolase 42 family.</text>
</comment>
<dbReference type="Proteomes" id="UP001501079">
    <property type="component" value="Unassembled WGS sequence"/>
</dbReference>
<dbReference type="PANTHER" id="PTHR36447">
    <property type="entry name" value="BETA-GALACTOSIDASE GANA"/>
    <property type="match status" value="1"/>
</dbReference>
<feature type="domain" description="Glycoside hydrolase family 42 N-terminal" evidence="7">
    <location>
        <begin position="13"/>
        <end position="382"/>
    </location>
</feature>
<comment type="catalytic activity">
    <reaction evidence="1 6">
        <text>Hydrolysis of terminal non-reducing beta-D-galactose residues in beta-D-galactosides.</text>
        <dbReference type="EC" id="3.2.1.23"/>
    </reaction>
</comment>
<evidence type="ECO:0000256" key="3">
    <source>
        <dbReference type="ARBA" id="ARBA00012756"/>
    </source>
</evidence>
<comment type="caution">
    <text evidence="9">The sequence shown here is derived from an EMBL/GenBank/DDBJ whole genome shotgun (WGS) entry which is preliminary data.</text>
</comment>
<evidence type="ECO:0000256" key="6">
    <source>
        <dbReference type="PIRNR" id="PIRNR001084"/>
    </source>
</evidence>
<dbReference type="InterPro" id="IPR017853">
    <property type="entry name" value="GH"/>
</dbReference>
<dbReference type="PIRSF" id="PIRSF001084">
    <property type="entry name" value="B-galactosidase"/>
    <property type="match status" value="1"/>
</dbReference>
<evidence type="ECO:0000313" key="9">
    <source>
        <dbReference type="EMBL" id="GAA4177178.1"/>
    </source>
</evidence>
<keyword evidence="5 6" id="KW-0326">Glycosidase</keyword>
<evidence type="ECO:0000256" key="2">
    <source>
        <dbReference type="ARBA" id="ARBA00005940"/>
    </source>
</evidence>
<dbReference type="InterPro" id="IPR003476">
    <property type="entry name" value="Glyco_hydro_42"/>
</dbReference>
<dbReference type="Gene3D" id="3.40.50.880">
    <property type="match status" value="1"/>
</dbReference>
<dbReference type="Pfam" id="PF08532">
    <property type="entry name" value="Glyco_hydro_42M"/>
    <property type="match status" value="1"/>
</dbReference>
<dbReference type="SUPFAM" id="SSF52317">
    <property type="entry name" value="Class I glutamine amidotransferase-like"/>
    <property type="match status" value="1"/>
</dbReference>
<dbReference type="EMBL" id="BAABBW010000004">
    <property type="protein sequence ID" value="GAA4177178.1"/>
    <property type="molecule type" value="Genomic_DNA"/>
</dbReference>
<gene>
    <name evidence="9" type="ORF">GCM10022287_25560</name>
</gene>